<dbReference type="InterPro" id="IPR001570">
    <property type="entry name" value="Peptidase_M4_C_domain"/>
</dbReference>
<dbReference type="PANTHER" id="PTHR33794:SF1">
    <property type="entry name" value="BACILLOLYSIN"/>
    <property type="match status" value="1"/>
</dbReference>
<keyword evidence="8 10" id="KW-0482">Metalloprotease</keyword>
<dbReference type="EMBL" id="AVPE01000006">
    <property type="protein sequence ID" value="KGX92450.1"/>
    <property type="molecule type" value="Genomic_DNA"/>
</dbReference>
<keyword evidence="3 10" id="KW-0645">Protease</keyword>
<evidence type="ECO:0000256" key="7">
    <source>
        <dbReference type="ARBA" id="ARBA00022833"/>
    </source>
</evidence>
<feature type="domain" description="FTP" evidence="13">
    <location>
        <begin position="95"/>
        <end position="144"/>
    </location>
</feature>
<proteinExistence type="inferred from homology"/>
<dbReference type="PRINTS" id="PR00730">
    <property type="entry name" value="THERMOLYSIN"/>
</dbReference>
<dbReference type="GO" id="GO:0004222">
    <property type="term" value="F:metalloendopeptidase activity"/>
    <property type="evidence" value="ECO:0007669"/>
    <property type="project" value="UniProtKB-UniRule"/>
</dbReference>
<dbReference type="InterPro" id="IPR011096">
    <property type="entry name" value="FTP_domain"/>
</dbReference>
<dbReference type="InterPro" id="IPR027268">
    <property type="entry name" value="Peptidase_M4/M1_CTD_sf"/>
</dbReference>
<evidence type="ECO:0000259" key="11">
    <source>
        <dbReference type="Pfam" id="PF01447"/>
    </source>
</evidence>
<evidence type="ECO:0000256" key="10">
    <source>
        <dbReference type="RuleBase" id="RU366073"/>
    </source>
</evidence>
<dbReference type="eggNOG" id="COG3227">
    <property type="taxonomic scope" value="Bacteria"/>
</dbReference>
<dbReference type="RefSeq" id="WP_026800387.1">
    <property type="nucleotide sequence ID" value="NZ_AULI01000008.1"/>
</dbReference>
<keyword evidence="5 10" id="KW-0732">Signal</keyword>
<feature type="domain" description="Peptidase M4 C-terminal" evidence="12">
    <location>
        <begin position="402"/>
        <end position="548"/>
    </location>
</feature>
<feature type="chain" id="PRO_5023156892" description="Neutral metalloproteinase" evidence="10">
    <location>
        <begin position="25"/>
        <end position="549"/>
    </location>
</feature>
<dbReference type="CDD" id="cd09597">
    <property type="entry name" value="M4_TLP"/>
    <property type="match status" value="1"/>
</dbReference>
<reference evidence="14 15" key="1">
    <citation type="submission" date="2013-08" db="EMBL/GenBank/DDBJ databases">
        <authorList>
            <person name="Huang J."/>
            <person name="Wang G."/>
        </authorList>
    </citation>
    <scope>NUCLEOTIDE SEQUENCE [LARGE SCALE GENOMIC DNA]</scope>
    <source>
        <strain evidence="14 15">JSM 076056</strain>
    </source>
</reference>
<dbReference type="InterPro" id="IPR013856">
    <property type="entry name" value="Peptidase_M4_domain"/>
</dbReference>
<dbReference type="Pfam" id="PF01447">
    <property type="entry name" value="Peptidase_M4"/>
    <property type="match status" value="1"/>
</dbReference>
<sequence length="549" mass="60033">MKKRGLAVALAIGFTFTSAVPALAATTDSPLHVQAQNEWIAKFDATKVELNKKPGQSVPSFIKGEMEKQKIKSDQDSKSFLNQHQDTFKLDANTDLQLVEETKDDLGHTLYEYQQVVKDVPIDGAILKVHTNENDEVVAINGDVFPEATTKVTTTKAKVSAKKAIKMAYKHAKVAPNEAFNTPTTTAPFEESASGAAEKTELVVYKNGDQYELTYLVQLQFIEPYPANWQIYINAKDGSVVDAYNAATDAATTGYGYGTKGDYKSLNTYAYNGTYYLYDTTKNMSGYIGTYTANYGNSLPGSWSVDSNNAFTSSSQGADVDAHAHAGIVYDYFLNTHNRNSYNGNGASIISTVHYGSNYNNAFWNGSQMVYGDGDGSLFSPLSGSLDVVAHELAHAVTEYTANLEYRNQSGALNESFSDVFGYFVEPNDWDLGEDVYTPGKAGDALRSLSNPERYGQPAHMDDFYYTSSDNGGVHTNSGIPNKAAYLTIQSIGKTKAEKIYYRALNTYLSKRSDFSDARAALLQSTADLYGTGSDYNAVKNAWDSVGVY</sequence>
<dbReference type="GO" id="GO:0005576">
    <property type="term" value="C:extracellular region"/>
    <property type="evidence" value="ECO:0007669"/>
    <property type="project" value="UniProtKB-SubCell"/>
</dbReference>
<comment type="function">
    <text evidence="10">Extracellular zinc metalloprotease.</text>
</comment>
<dbReference type="InterPro" id="IPR050728">
    <property type="entry name" value="Zinc_Metalloprotease_M4"/>
</dbReference>
<dbReference type="OrthoDB" id="291295at2"/>
<evidence type="ECO:0000256" key="5">
    <source>
        <dbReference type="ARBA" id="ARBA00022729"/>
    </source>
</evidence>
<evidence type="ECO:0000256" key="3">
    <source>
        <dbReference type="ARBA" id="ARBA00022670"/>
    </source>
</evidence>
<evidence type="ECO:0000259" key="12">
    <source>
        <dbReference type="Pfam" id="PF02868"/>
    </source>
</evidence>
<dbReference type="AlphaFoldDB" id="A0A0A5GMR0"/>
<keyword evidence="4" id="KW-0479">Metal-binding</keyword>
<feature type="active site" evidence="9">
    <location>
        <position position="392"/>
    </location>
</feature>
<dbReference type="PANTHER" id="PTHR33794">
    <property type="entry name" value="BACILLOLYSIN"/>
    <property type="match status" value="1"/>
</dbReference>
<comment type="subcellular location">
    <subcellularLocation>
        <location evidence="10">Secreted</location>
    </subcellularLocation>
</comment>
<organism evidence="14 15">
    <name type="scientific">Pontibacillus halophilus JSM 076056 = DSM 19796</name>
    <dbReference type="NCBI Taxonomy" id="1385510"/>
    <lineage>
        <taxon>Bacteria</taxon>
        <taxon>Bacillati</taxon>
        <taxon>Bacillota</taxon>
        <taxon>Bacilli</taxon>
        <taxon>Bacillales</taxon>
        <taxon>Bacillaceae</taxon>
        <taxon>Pontibacillus</taxon>
    </lineage>
</organism>
<keyword evidence="7 10" id="KW-0862">Zinc</keyword>
<dbReference type="Gene3D" id="3.10.450.490">
    <property type="match status" value="1"/>
</dbReference>
<evidence type="ECO:0000313" key="14">
    <source>
        <dbReference type="EMBL" id="KGX92450.1"/>
    </source>
</evidence>
<comment type="cofactor">
    <cofactor evidence="1 10">
        <name>Zn(2+)</name>
        <dbReference type="ChEBI" id="CHEBI:29105"/>
    </cofactor>
</comment>
<keyword evidence="10" id="KW-0964">Secreted</keyword>
<evidence type="ECO:0000256" key="8">
    <source>
        <dbReference type="ARBA" id="ARBA00023049"/>
    </source>
</evidence>
<protein>
    <recommendedName>
        <fullName evidence="10">Neutral metalloproteinase</fullName>
        <ecNumber evidence="10">3.4.24.-</ecNumber>
    </recommendedName>
</protein>
<dbReference type="Gene3D" id="3.10.170.10">
    <property type="match status" value="1"/>
</dbReference>
<dbReference type="SUPFAM" id="SSF55486">
    <property type="entry name" value="Metalloproteases ('zincins'), catalytic domain"/>
    <property type="match status" value="1"/>
</dbReference>
<comment type="similarity">
    <text evidence="2 10">Belongs to the peptidase M4 family.</text>
</comment>
<comment type="caution">
    <text evidence="14">The sequence shown here is derived from an EMBL/GenBank/DDBJ whole genome shotgun (WGS) entry which is preliminary data.</text>
</comment>
<gene>
    <name evidence="14" type="ORF">N781_17160</name>
</gene>
<evidence type="ECO:0000256" key="6">
    <source>
        <dbReference type="ARBA" id="ARBA00022801"/>
    </source>
</evidence>
<keyword evidence="15" id="KW-1185">Reference proteome</keyword>
<feature type="domain" description="Peptidase M4" evidence="11">
    <location>
        <begin position="253"/>
        <end position="399"/>
    </location>
</feature>
<feature type="active site" description="Proton donor" evidence="9">
    <location>
        <position position="475"/>
    </location>
</feature>
<dbReference type="Proteomes" id="UP000030528">
    <property type="component" value="Unassembled WGS sequence"/>
</dbReference>
<evidence type="ECO:0000313" key="15">
    <source>
        <dbReference type="Proteomes" id="UP000030528"/>
    </source>
</evidence>
<evidence type="ECO:0000259" key="13">
    <source>
        <dbReference type="Pfam" id="PF07504"/>
    </source>
</evidence>
<dbReference type="GO" id="GO:0046872">
    <property type="term" value="F:metal ion binding"/>
    <property type="evidence" value="ECO:0007669"/>
    <property type="project" value="UniProtKB-UniRule"/>
</dbReference>
<name>A0A0A5GMR0_9BACI</name>
<dbReference type="Pfam" id="PF07504">
    <property type="entry name" value="FTP"/>
    <property type="match status" value="1"/>
</dbReference>
<dbReference type="InterPro" id="IPR023612">
    <property type="entry name" value="Peptidase_M4"/>
</dbReference>
<dbReference type="Gene3D" id="1.10.390.10">
    <property type="entry name" value="Neutral Protease Domain 2"/>
    <property type="match status" value="1"/>
</dbReference>
<accession>A0A0A5GMR0</accession>
<keyword evidence="6 10" id="KW-0378">Hydrolase</keyword>
<dbReference type="GO" id="GO:0006508">
    <property type="term" value="P:proteolysis"/>
    <property type="evidence" value="ECO:0007669"/>
    <property type="project" value="UniProtKB-KW"/>
</dbReference>
<feature type="signal peptide" evidence="10">
    <location>
        <begin position="1"/>
        <end position="24"/>
    </location>
</feature>
<evidence type="ECO:0000256" key="2">
    <source>
        <dbReference type="ARBA" id="ARBA00009388"/>
    </source>
</evidence>
<dbReference type="Pfam" id="PF02868">
    <property type="entry name" value="Peptidase_M4_C"/>
    <property type="match status" value="1"/>
</dbReference>
<dbReference type="STRING" id="1385510.GCA_000425205_02003"/>
<evidence type="ECO:0000256" key="9">
    <source>
        <dbReference type="PIRSR" id="PIRSR623612-1"/>
    </source>
</evidence>
<evidence type="ECO:0000256" key="1">
    <source>
        <dbReference type="ARBA" id="ARBA00001947"/>
    </source>
</evidence>
<evidence type="ECO:0000256" key="4">
    <source>
        <dbReference type="ARBA" id="ARBA00022723"/>
    </source>
</evidence>
<dbReference type="EC" id="3.4.24.-" evidence="10"/>
<dbReference type="MEROPS" id="M04.009"/>